<dbReference type="EMBL" id="JACEEZ010006094">
    <property type="protein sequence ID" value="KAG0725050.1"/>
    <property type="molecule type" value="Genomic_DNA"/>
</dbReference>
<evidence type="ECO:0000313" key="3">
    <source>
        <dbReference type="Proteomes" id="UP000770661"/>
    </source>
</evidence>
<accession>A0A8J4YBM5</accession>
<feature type="compositionally biased region" description="Basic and acidic residues" evidence="1">
    <location>
        <begin position="141"/>
        <end position="155"/>
    </location>
</feature>
<organism evidence="2 3">
    <name type="scientific">Chionoecetes opilio</name>
    <name type="common">Atlantic snow crab</name>
    <name type="synonym">Cancer opilio</name>
    <dbReference type="NCBI Taxonomy" id="41210"/>
    <lineage>
        <taxon>Eukaryota</taxon>
        <taxon>Metazoa</taxon>
        <taxon>Ecdysozoa</taxon>
        <taxon>Arthropoda</taxon>
        <taxon>Crustacea</taxon>
        <taxon>Multicrustacea</taxon>
        <taxon>Malacostraca</taxon>
        <taxon>Eumalacostraca</taxon>
        <taxon>Eucarida</taxon>
        <taxon>Decapoda</taxon>
        <taxon>Pleocyemata</taxon>
        <taxon>Brachyura</taxon>
        <taxon>Eubrachyura</taxon>
        <taxon>Majoidea</taxon>
        <taxon>Majidae</taxon>
        <taxon>Chionoecetes</taxon>
    </lineage>
</organism>
<evidence type="ECO:0000313" key="2">
    <source>
        <dbReference type="EMBL" id="KAG0725050.1"/>
    </source>
</evidence>
<keyword evidence="3" id="KW-1185">Reference proteome</keyword>
<gene>
    <name evidence="2" type="primary">HERC1_2</name>
    <name evidence="2" type="ORF">GWK47_039366</name>
</gene>
<feature type="region of interest" description="Disordered" evidence="1">
    <location>
        <begin position="99"/>
        <end position="119"/>
    </location>
</feature>
<dbReference type="Proteomes" id="UP000770661">
    <property type="component" value="Unassembled WGS sequence"/>
</dbReference>
<feature type="region of interest" description="Disordered" evidence="1">
    <location>
        <begin position="132"/>
        <end position="155"/>
    </location>
</feature>
<dbReference type="AlphaFoldDB" id="A0A8J4YBM5"/>
<sequence>MHNLLPAYPQLTSPLIAVLEPKSQVTRWMDELACAEDWDTCEVKEDPLLDTSTHLLLSTFLTHTAITQTQLGIHYCPVMREVFRLVYHIRRRLVTLKTQETTEGEEQPRGVGSEAAQEEERVRVEIVEQMLSLTAPANHEPGTEGGERERERERERLYVC</sequence>
<reference evidence="2" key="1">
    <citation type="submission" date="2020-07" db="EMBL/GenBank/DDBJ databases">
        <title>The High-quality genome of the commercially important snow crab, Chionoecetes opilio.</title>
        <authorList>
            <person name="Jeong J.-H."/>
            <person name="Ryu S."/>
        </authorList>
    </citation>
    <scope>NUCLEOTIDE SEQUENCE</scope>
    <source>
        <strain evidence="2">MADBK_172401_WGS</strain>
        <tissue evidence="2">Digestive gland</tissue>
    </source>
</reference>
<comment type="caution">
    <text evidence="2">The sequence shown here is derived from an EMBL/GenBank/DDBJ whole genome shotgun (WGS) entry which is preliminary data.</text>
</comment>
<evidence type="ECO:0000256" key="1">
    <source>
        <dbReference type="SAM" id="MobiDB-lite"/>
    </source>
</evidence>
<protein>
    <submittedName>
        <fullName evidence="2">Putative E3 ubiquitin-protein ligase HERC1</fullName>
    </submittedName>
</protein>
<name>A0A8J4YBM5_CHIOP</name>
<proteinExistence type="predicted"/>